<evidence type="ECO:0000313" key="11">
    <source>
        <dbReference type="Proteomes" id="UP000254512"/>
    </source>
</evidence>
<dbReference type="Proteomes" id="UP000254512">
    <property type="component" value="Unassembled WGS sequence"/>
</dbReference>
<dbReference type="EMBL" id="UGHD01000003">
    <property type="protein sequence ID" value="STO98240.1"/>
    <property type="molecule type" value="Genomic_DNA"/>
</dbReference>
<dbReference type="PANTHER" id="PTHR36920">
    <property type="match status" value="1"/>
</dbReference>
<evidence type="ECO:0000256" key="2">
    <source>
        <dbReference type="ARBA" id="ARBA00009330"/>
    </source>
</evidence>
<dbReference type="RefSeq" id="WP_005502865.1">
    <property type="nucleotide sequence ID" value="NZ_CP014055.2"/>
</dbReference>
<dbReference type="Gene3D" id="2.40.160.20">
    <property type="match status" value="1"/>
</dbReference>
<organism evidence="10 11">
    <name type="scientific">Grimontia hollisae</name>
    <name type="common">Vibrio hollisae</name>
    <dbReference type="NCBI Taxonomy" id="673"/>
    <lineage>
        <taxon>Bacteria</taxon>
        <taxon>Pseudomonadati</taxon>
        <taxon>Pseudomonadota</taxon>
        <taxon>Gammaproteobacteria</taxon>
        <taxon>Vibrionales</taxon>
        <taxon>Vibrionaceae</taxon>
        <taxon>Grimontia</taxon>
    </lineage>
</organism>
<protein>
    <recommendedName>
        <fullName evidence="8">Outer membrane protein W</fullName>
    </recommendedName>
</protein>
<evidence type="ECO:0000256" key="5">
    <source>
        <dbReference type="ARBA" id="ARBA00022729"/>
    </source>
</evidence>
<gene>
    <name evidence="10" type="primary">ompW_2</name>
    <name evidence="10" type="ORF">NCTC11645_03224</name>
</gene>
<feature type="chain" id="PRO_5016862709" description="Outer membrane protein W" evidence="9">
    <location>
        <begin position="22"/>
        <end position="214"/>
    </location>
</feature>
<dbReference type="PANTHER" id="PTHR36920:SF1">
    <property type="entry name" value="OUTER MEMBRANE PROTEIN W"/>
    <property type="match status" value="1"/>
</dbReference>
<dbReference type="FunFam" id="2.40.160.20:FF:000001">
    <property type="entry name" value="Outer membrane protein W"/>
    <property type="match status" value="1"/>
</dbReference>
<proteinExistence type="inferred from homology"/>
<dbReference type="Pfam" id="PF03922">
    <property type="entry name" value="OmpW"/>
    <property type="match status" value="1"/>
</dbReference>
<dbReference type="KEGG" id="gho:AL542_00995"/>
<keyword evidence="3" id="KW-1134">Transmembrane beta strand</keyword>
<dbReference type="GO" id="GO:0055085">
    <property type="term" value="P:transmembrane transport"/>
    <property type="evidence" value="ECO:0007669"/>
    <property type="project" value="TreeGrafter"/>
</dbReference>
<reference evidence="10 11" key="1">
    <citation type="submission" date="2018-06" db="EMBL/GenBank/DDBJ databases">
        <authorList>
            <consortium name="Pathogen Informatics"/>
            <person name="Doyle S."/>
        </authorList>
    </citation>
    <scope>NUCLEOTIDE SEQUENCE [LARGE SCALE GENOMIC DNA]</scope>
    <source>
        <strain evidence="10 11">NCTC11645</strain>
    </source>
</reference>
<dbReference type="AlphaFoldDB" id="A0A377J726"/>
<dbReference type="InterPro" id="IPR011250">
    <property type="entry name" value="OMP/PagP_B-barrel"/>
</dbReference>
<keyword evidence="7" id="KW-0998">Cell outer membrane</keyword>
<evidence type="ECO:0000313" key="10">
    <source>
        <dbReference type="EMBL" id="STO98240.1"/>
    </source>
</evidence>
<sequence length="214" mass="23352">MKKTMSIIAMMAAAAVSPVLAHSEGDIVVRAGAAYVSPNDSSDKILGSQEELEVGSNTQLGLTVGYMLTDNWSIELLAATPFTHDISTNLLGLGDIAETSHLPPTLMAQYYFGTKESKIRPYVGAGINYTIFFDEGFNGKAKDVGLSDLKLDDSWGLAANVGVDYMLDEDWFVNGSIWYADINTDATYKFNGIEQKTNVEIDPWVFMVAMGYTF</sequence>
<keyword evidence="6" id="KW-0472">Membrane</keyword>
<feature type="signal peptide" evidence="9">
    <location>
        <begin position="1"/>
        <end position="21"/>
    </location>
</feature>
<evidence type="ECO:0000256" key="8">
    <source>
        <dbReference type="ARBA" id="ARBA00074212"/>
    </source>
</evidence>
<evidence type="ECO:0000256" key="1">
    <source>
        <dbReference type="ARBA" id="ARBA00004442"/>
    </source>
</evidence>
<evidence type="ECO:0000256" key="7">
    <source>
        <dbReference type="ARBA" id="ARBA00023237"/>
    </source>
</evidence>
<dbReference type="GeneID" id="58894449"/>
<evidence type="ECO:0000256" key="4">
    <source>
        <dbReference type="ARBA" id="ARBA00022692"/>
    </source>
</evidence>
<keyword evidence="4" id="KW-0812">Transmembrane</keyword>
<dbReference type="GO" id="GO:0009279">
    <property type="term" value="C:cell outer membrane"/>
    <property type="evidence" value="ECO:0007669"/>
    <property type="project" value="UniProtKB-SubCell"/>
</dbReference>
<dbReference type="NCBIfam" id="NF008202">
    <property type="entry name" value="PRK10959.1"/>
    <property type="match status" value="1"/>
</dbReference>
<name>A0A377J726_GRIHO</name>
<comment type="subcellular location">
    <subcellularLocation>
        <location evidence="1">Cell outer membrane</location>
    </subcellularLocation>
</comment>
<keyword evidence="5 9" id="KW-0732">Signal</keyword>
<comment type="similarity">
    <text evidence="2">Belongs to the OmpW/AlkL family.</text>
</comment>
<dbReference type="InterPro" id="IPR005618">
    <property type="entry name" value="OMPW"/>
</dbReference>
<accession>A0A377J726</accession>
<dbReference type="SUPFAM" id="SSF56925">
    <property type="entry name" value="OMPA-like"/>
    <property type="match status" value="1"/>
</dbReference>
<dbReference type="STRING" id="673.AL542_00995"/>
<evidence type="ECO:0000256" key="9">
    <source>
        <dbReference type="SAM" id="SignalP"/>
    </source>
</evidence>
<evidence type="ECO:0000256" key="3">
    <source>
        <dbReference type="ARBA" id="ARBA00022452"/>
    </source>
</evidence>
<evidence type="ECO:0000256" key="6">
    <source>
        <dbReference type="ARBA" id="ARBA00023136"/>
    </source>
</evidence>